<gene>
    <name evidence="3" type="ORF">ACFFQA_20045</name>
</gene>
<dbReference type="InterPro" id="IPR022399">
    <property type="entry name" value="TadA-like_ATPase"/>
</dbReference>
<dbReference type="RefSeq" id="WP_377854209.1">
    <property type="nucleotide sequence ID" value="NZ_JBHLZU010000018.1"/>
</dbReference>
<evidence type="ECO:0000259" key="2">
    <source>
        <dbReference type="Pfam" id="PF00437"/>
    </source>
</evidence>
<evidence type="ECO:0000313" key="3">
    <source>
        <dbReference type="EMBL" id="MFB9906235.1"/>
    </source>
</evidence>
<protein>
    <submittedName>
        <fullName evidence="3">TadA family conjugal transfer-associated ATPase</fullName>
    </submittedName>
</protein>
<dbReference type="NCBIfam" id="TIGR03819">
    <property type="entry name" value="heli_sec_ATPase"/>
    <property type="match status" value="1"/>
</dbReference>
<keyword evidence="4" id="KW-1185">Reference proteome</keyword>
<dbReference type="InterPro" id="IPR001482">
    <property type="entry name" value="T2SS/T4SS_dom"/>
</dbReference>
<reference evidence="3 4" key="1">
    <citation type="submission" date="2024-09" db="EMBL/GenBank/DDBJ databases">
        <authorList>
            <person name="Sun Q."/>
            <person name="Mori K."/>
        </authorList>
    </citation>
    <scope>NUCLEOTIDE SEQUENCE [LARGE SCALE GENOMIC DNA]</scope>
    <source>
        <strain evidence="3 4">TBRC 7907</strain>
    </source>
</reference>
<dbReference type="Pfam" id="PF00437">
    <property type="entry name" value="T2SSE"/>
    <property type="match status" value="1"/>
</dbReference>
<dbReference type="EMBL" id="JBHLZU010000018">
    <property type="protein sequence ID" value="MFB9906235.1"/>
    <property type="molecule type" value="Genomic_DNA"/>
</dbReference>
<organism evidence="3 4">
    <name type="scientific">Allokutzneria oryzae</name>
    <dbReference type="NCBI Taxonomy" id="1378989"/>
    <lineage>
        <taxon>Bacteria</taxon>
        <taxon>Bacillati</taxon>
        <taxon>Actinomycetota</taxon>
        <taxon>Actinomycetes</taxon>
        <taxon>Pseudonocardiales</taxon>
        <taxon>Pseudonocardiaceae</taxon>
        <taxon>Allokutzneria</taxon>
    </lineage>
</organism>
<feature type="domain" description="Bacterial type II secretion system protein E" evidence="2">
    <location>
        <begin position="61"/>
        <end position="340"/>
    </location>
</feature>
<dbReference type="Gene3D" id="3.30.450.380">
    <property type="match status" value="1"/>
</dbReference>
<dbReference type="PANTHER" id="PTHR30486">
    <property type="entry name" value="TWITCHING MOTILITY PROTEIN PILT"/>
    <property type="match status" value="1"/>
</dbReference>
<accession>A0ABV5ZZB5</accession>
<dbReference type="Gene3D" id="3.40.50.300">
    <property type="entry name" value="P-loop containing nucleotide triphosphate hydrolases"/>
    <property type="match status" value="1"/>
</dbReference>
<dbReference type="InterPro" id="IPR027417">
    <property type="entry name" value="P-loop_NTPase"/>
</dbReference>
<dbReference type="Proteomes" id="UP001589693">
    <property type="component" value="Unassembled WGS sequence"/>
</dbReference>
<name>A0ABV5ZZB5_9PSEU</name>
<evidence type="ECO:0000256" key="1">
    <source>
        <dbReference type="ARBA" id="ARBA00006611"/>
    </source>
</evidence>
<evidence type="ECO:0000313" key="4">
    <source>
        <dbReference type="Proteomes" id="UP001589693"/>
    </source>
</evidence>
<proteinExistence type="inferred from homology"/>
<comment type="similarity">
    <text evidence="1">Belongs to the GSP E family.</text>
</comment>
<dbReference type="SUPFAM" id="SSF52540">
    <property type="entry name" value="P-loop containing nucleoside triphosphate hydrolases"/>
    <property type="match status" value="1"/>
</dbReference>
<dbReference type="CDD" id="cd01130">
    <property type="entry name" value="VirB11-like_ATPase"/>
    <property type="match status" value="1"/>
</dbReference>
<comment type="caution">
    <text evidence="3">The sequence shown here is derived from an EMBL/GenBank/DDBJ whole genome shotgun (WGS) entry which is preliminary data.</text>
</comment>
<dbReference type="PANTHER" id="PTHR30486:SF6">
    <property type="entry name" value="TYPE IV PILUS RETRACTATION ATPASE PILT"/>
    <property type="match status" value="1"/>
</dbReference>
<dbReference type="InterPro" id="IPR050921">
    <property type="entry name" value="T4SS_GSP_E_ATPase"/>
</dbReference>
<sequence length="395" mass="41881">MRRADAVSGDLADRVRHRLATSNAPVTAGAVADAVRAEAGGVIGDTTLLRTIRVLHQEFVGAGPLEPLLRDPATTDVLVAGAGQAWVDRGRGLRPVLIDLPDEESVRRLAQRLALAAGRRIDDAQPYVDGWLPDCGASGSVRLHAVLSPIAADGTCISLRVLRPATHDLDTLCALGTFDRSMAHVLRSLITARLAFLVVGNTGSGKTTLLAALLGCVPEEERIVSVEEAAELQPGHPHVVRLIARPPNVEGAGEITLRQLVRQALRMRPDRLVLGEVRGAEVCEMLAALNTGHDGGAGTVHANSPAEVPARLEALAALGGLSRDALHSQLSAAVQVVLHMKREPDGRRRLAAVGVLTRVGERAQVVPAWHHESGWLPGKGLLADLLKAREVNPPW</sequence>